<dbReference type="AlphaFoldDB" id="A0A3G6RGZ2"/>
<accession>A0A3G6RGZ2</accession>
<reference evidence="1 4" key="2">
    <citation type="submission" date="2018-11" db="EMBL/GenBank/DDBJ databases">
        <title>Proposal to divide the Flavobacteriaceae and reorganize its genera based on Amino Acid Identity values calculated from whole genome sequences.</title>
        <authorList>
            <person name="Nicholson A.C."/>
            <person name="Gulvik C.A."/>
            <person name="Whitney A.M."/>
            <person name="Humrighouse B.W."/>
            <person name="Bell M."/>
            <person name="Holmes B."/>
            <person name="Steigerwalt A.G."/>
            <person name="Villarma A."/>
            <person name="Sheth M."/>
            <person name="Batra D."/>
            <person name="Pryor J."/>
            <person name="Bernardet J.-F."/>
            <person name="Hugo C."/>
            <person name="Kampfer P."/>
            <person name="Newman J."/>
            <person name="McQuiston J.R."/>
        </authorList>
    </citation>
    <scope>NUCLEOTIDE SEQUENCE [LARGE SCALE GENOMIC DNA]</scope>
    <source>
        <strain evidence="1 4">KC_1864</strain>
    </source>
</reference>
<dbReference type="Proteomes" id="UP000279972">
    <property type="component" value="Chromosome"/>
</dbReference>
<dbReference type="RefSeq" id="WP_103294032.1">
    <property type="nucleotide sequence ID" value="NZ_CP033924.1"/>
</dbReference>
<organism evidence="2 3">
    <name type="scientific">Chryseobacterium lactis</name>
    <dbReference type="NCBI Taxonomy" id="1241981"/>
    <lineage>
        <taxon>Bacteria</taxon>
        <taxon>Pseudomonadati</taxon>
        <taxon>Bacteroidota</taxon>
        <taxon>Flavobacteriia</taxon>
        <taxon>Flavobacteriales</taxon>
        <taxon>Weeksellaceae</taxon>
        <taxon>Chryseobacterium group</taxon>
        <taxon>Chryseobacterium</taxon>
    </lineage>
</organism>
<sequence>MKKNNLYFILFFFYLNCQSQNHNYKVIYWSNNDIKTTHYFHSDNTEYARVYGGTSKDDSVTFTKKRNDLIVNEFKYNDKQKKRLSTGNIKYINYYGKLSDIVVSKNAFSMDEVPVNKFNFIKKDLEIEGIARENCKYTNDRYSNCDFIFPKSNELPYWPNNSSVTSIKVKMEKGKLDEMQLQATYLDTPFTYIRKYYYNQNKIEKIITSIKDNTSTKSYEDKFLVYK</sequence>
<evidence type="ECO:0008006" key="5">
    <source>
        <dbReference type="Google" id="ProtNLM"/>
    </source>
</evidence>
<protein>
    <recommendedName>
        <fullName evidence="5">GLPGLI family protein</fullName>
    </recommendedName>
</protein>
<evidence type="ECO:0000313" key="3">
    <source>
        <dbReference type="Proteomes" id="UP000236262"/>
    </source>
</evidence>
<dbReference type="EMBL" id="CP033924">
    <property type="protein sequence ID" value="AZA82741.1"/>
    <property type="molecule type" value="Genomic_DNA"/>
</dbReference>
<gene>
    <name evidence="2" type="ORF">C1637_23170</name>
    <name evidence="1" type="ORF">EG342_13035</name>
</gene>
<dbReference type="Proteomes" id="UP000236262">
    <property type="component" value="Unassembled WGS sequence"/>
</dbReference>
<dbReference type="KEGG" id="clac:EG342_13035"/>
<name>A0A3G6RGZ2_CHRLC</name>
<dbReference type="OrthoDB" id="1342848at2"/>
<keyword evidence="4" id="KW-1185">Reference proteome</keyword>
<evidence type="ECO:0000313" key="1">
    <source>
        <dbReference type="EMBL" id="AZA82741.1"/>
    </source>
</evidence>
<evidence type="ECO:0000313" key="2">
    <source>
        <dbReference type="EMBL" id="PNW11192.1"/>
    </source>
</evidence>
<reference evidence="2 3" key="1">
    <citation type="submission" date="2018-01" db="EMBL/GenBank/DDBJ databases">
        <title>Draft genome sequences of Chryseobacterium lactis NCTC11390, Chryseobacterium oncorhynchi 701B-08, and Chryseobacterium viscerum 687B-08.</title>
        <authorList>
            <person name="Jeong J.-J."/>
            <person name="Lee Y.J."/>
            <person name="Park B."/>
            <person name="Choi I.-G."/>
            <person name="Kim K.D."/>
        </authorList>
    </citation>
    <scope>NUCLEOTIDE SEQUENCE [LARGE SCALE GENOMIC DNA]</scope>
    <source>
        <strain evidence="2 3">NCTC11390</strain>
    </source>
</reference>
<proteinExistence type="predicted"/>
<dbReference type="EMBL" id="PPEH01000014">
    <property type="protein sequence ID" value="PNW11192.1"/>
    <property type="molecule type" value="Genomic_DNA"/>
</dbReference>
<evidence type="ECO:0000313" key="4">
    <source>
        <dbReference type="Proteomes" id="UP000279972"/>
    </source>
</evidence>